<dbReference type="STRING" id="1001994.MY1_0109"/>
<dbReference type="AlphaFoldDB" id="F9CYB8"/>
<dbReference type="CDD" id="cd16018">
    <property type="entry name" value="Enpp"/>
    <property type="match status" value="1"/>
</dbReference>
<evidence type="ECO:0000313" key="1">
    <source>
        <dbReference type="EMBL" id="EGP92896.1"/>
    </source>
</evidence>
<dbReference type="OrthoDB" id="33550at2157"/>
<dbReference type="EMBL" id="AFPU01000001">
    <property type="protein sequence ID" value="EGP92896.1"/>
    <property type="molecule type" value="Genomic_DNA"/>
</dbReference>
<name>F9CYB8_9ARCH</name>
<protein>
    <submittedName>
        <fullName evidence="1">Type I phosphodiesterase/nucleotide pyrophosphatase</fullName>
    </submittedName>
</protein>
<proteinExistence type="predicted"/>
<dbReference type="InterPro" id="IPR002591">
    <property type="entry name" value="Phosphodiest/P_Trfase"/>
</dbReference>
<dbReference type="InterPro" id="IPR017850">
    <property type="entry name" value="Alkaline_phosphatase_core_sf"/>
</dbReference>
<accession>F9CYB8</accession>
<dbReference type="PANTHER" id="PTHR10151">
    <property type="entry name" value="ECTONUCLEOTIDE PYROPHOSPHATASE/PHOSPHODIESTERASE"/>
    <property type="match status" value="1"/>
</dbReference>
<organism evidence="1 2">
    <name type="scientific">Nitrosarchaeum koreense MY1</name>
    <dbReference type="NCBI Taxonomy" id="1001994"/>
    <lineage>
        <taxon>Archaea</taxon>
        <taxon>Nitrososphaerota</taxon>
        <taxon>Nitrososphaeria</taxon>
        <taxon>Nitrosopumilales</taxon>
        <taxon>Nitrosopumilaceae</taxon>
        <taxon>Nitrosarchaeum</taxon>
    </lineage>
</organism>
<dbReference type="PANTHER" id="PTHR10151:SF120">
    <property type="entry name" value="BIS(5'-ADENOSYL)-TRIPHOSPHATASE"/>
    <property type="match status" value="1"/>
</dbReference>
<reference evidence="1 2" key="1">
    <citation type="journal article" date="2011" name="J. Bacteriol.">
        <title>Genome Sequence of an Ammonia-Oxidizing Soil Archaeon, "Candidatus Nitrosoarchaeum koreensis" MY1.</title>
        <authorList>
            <person name="Kim B.K."/>
            <person name="Jung M.Y."/>
            <person name="Yu D.S."/>
            <person name="Park S.J."/>
            <person name="Oh T.K."/>
            <person name="Rhee S.K."/>
            <person name="Kim J.F."/>
        </authorList>
    </citation>
    <scope>NUCLEOTIDE SEQUENCE [LARGE SCALE GENOMIC DNA]</scope>
    <source>
        <strain evidence="1 2">MY1</strain>
    </source>
</reference>
<dbReference type="PATRIC" id="fig|1001994.6.peg.111"/>
<comment type="caution">
    <text evidence="1">The sequence shown here is derived from an EMBL/GenBank/DDBJ whole genome shotgun (WGS) entry which is preliminary data.</text>
</comment>
<keyword evidence="2" id="KW-1185">Reference proteome</keyword>
<dbReference type="Proteomes" id="UP000004440">
    <property type="component" value="Unassembled WGS sequence"/>
</dbReference>
<dbReference type="Gene3D" id="3.40.720.10">
    <property type="entry name" value="Alkaline Phosphatase, subunit A"/>
    <property type="match status" value="1"/>
</dbReference>
<dbReference type="GO" id="GO:0016787">
    <property type="term" value="F:hydrolase activity"/>
    <property type="evidence" value="ECO:0007669"/>
    <property type="project" value="UniProtKB-ARBA"/>
</dbReference>
<evidence type="ECO:0000313" key="2">
    <source>
        <dbReference type="Proteomes" id="UP000004440"/>
    </source>
</evidence>
<sequence length="449" mass="51674">MKKLIVINVVGLTKNSINDTLLPNLSKIFTDGFCSSMIPSFPAVTCSVQSSITSGYYPADHGIISNGFYDRDTKQVSFWEQYDSLVQKPRIWDILKKANPKLKTAVLFWQNSLYTNSDFIITPKPIHLEDKTVMWCYSKPLNYYEEVAQHLGEFDLKWYWGPFTSIKSSQWIINASTYTIKKHRPDLVLVYLPHLDYSAQKYGPQSNEFKQSLIEIDNMIGDLIGFLDANEFGNEYEIMIHSEYGFNEVNHSLSPNILLRQNGLLSTRNILGKEYIDFENSNAFAMVDHQIAHIFIKPGYDDAVTSIFKKEKSIARILDKESQIKLNINHTRSGELILYAKDDCWFNYYWWEDENLAPSFTFNVDIHRKPGYDPLELFLDPITKRISHDTSLIKGSHGVFDGENTDALPIFGMSIKPKKETNIIDISQIAPTILKFFNCTYNLPNDSIL</sequence>
<dbReference type="Pfam" id="PF01663">
    <property type="entry name" value="Phosphodiest"/>
    <property type="match status" value="1"/>
</dbReference>
<dbReference type="RefSeq" id="WP_007549492.1">
    <property type="nucleotide sequence ID" value="NZ_AFPU01000001.1"/>
</dbReference>
<gene>
    <name evidence="1" type="ORF">MY1_0109</name>
</gene>
<dbReference type="SUPFAM" id="SSF53649">
    <property type="entry name" value="Alkaline phosphatase-like"/>
    <property type="match status" value="1"/>
</dbReference>